<keyword evidence="4" id="KW-0677">Repeat</keyword>
<evidence type="ECO:0000256" key="5">
    <source>
        <dbReference type="ARBA" id="ARBA00022787"/>
    </source>
</evidence>
<evidence type="ECO:0000313" key="12">
    <source>
        <dbReference type="EMBL" id="KNC84485.1"/>
    </source>
</evidence>
<dbReference type="PANTHER" id="PTHR21252">
    <property type="entry name" value="TB1 PROTEIN-RELATED"/>
    <property type="match status" value="1"/>
</dbReference>
<evidence type="ECO:0000256" key="9">
    <source>
        <dbReference type="PROSITE-ProRule" id="PRU00282"/>
    </source>
</evidence>
<reference evidence="12 13" key="1">
    <citation type="submission" date="2011-02" db="EMBL/GenBank/DDBJ databases">
        <title>The Genome Sequence of Sphaeroforma arctica JP610.</title>
        <authorList>
            <consortium name="The Broad Institute Genome Sequencing Platform"/>
            <person name="Russ C."/>
            <person name="Cuomo C."/>
            <person name="Young S.K."/>
            <person name="Zeng Q."/>
            <person name="Gargeya S."/>
            <person name="Alvarado L."/>
            <person name="Berlin A."/>
            <person name="Chapman S.B."/>
            <person name="Chen Z."/>
            <person name="Freedman E."/>
            <person name="Gellesch M."/>
            <person name="Goldberg J."/>
            <person name="Griggs A."/>
            <person name="Gujja S."/>
            <person name="Heilman E."/>
            <person name="Heiman D."/>
            <person name="Howarth C."/>
            <person name="Mehta T."/>
            <person name="Neiman D."/>
            <person name="Pearson M."/>
            <person name="Roberts A."/>
            <person name="Saif S."/>
            <person name="Shea T."/>
            <person name="Shenoy N."/>
            <person name="Sisk P."/>
            <person name="Stolte C."/>
            <person name="Sykes S."/>
            <person name="White J."/>
            <person name="Yandava C."/>
            <person name="Burger G."/>
            <person name="Gray M.W."/>
            <person name="Holland P.W.H."/>
            <person name="King N."/>
            <person name="Lang F.B.F."/>
            <person name="Roger A.J."/>
            <person name="Ruiz-Trillo I."/>
            <person name="Haas B."/>
            <person name="Nusbaum C."/>
            <person name="Birren B."/>
        </authorList>
    </citation>
    <scope>NUCLEOTIDE SEQUENCE [LARGE SCALE GENOMIC DNA]</scope>
    <source>
        <strain evidence="12 13">JP610</strain>
    </source>
</reference>
<dbReference type="eggNOG" id="KOG2954">
    <property type="taxonomic scope" value="Eukaryota"/>
</dbReference>
<feature type="repeat" description="Solcar" evidence="9">
    <location>
        <begin position="367"/>
        <end position="469"/>
    </location>
</feature>
<dbReference type="Proteomes" id="UP000054560">
    <property type="component" value="Unassembled WGS sequence"/>
</dbReference>
<feature type="region of interest" description="Disordered" evidence="11">
    <location>
        <begin position="327"/>
        <end position="357"/>
    </location>
</feature>
<feature type="compositionally biased region" description="Polar residues" evidence="11">
    <location>
        <begin position="260"/>
        <end position="271"/>
    </location>
</feature>
<dbReference type="PANTHER" id="PTHR21252:SF2">
    <property type="entry name" value="MITOCHONDRIAL OUTER MEMBRANE PROTEIN SLC25A46"/>
    <property type="match status" value="1"/>
</dbReference>
<dbReference type="Gene3D" id="1.50.40.10">
    <property type="entry name" value="Mitochondrial carrier domain"/>
    <property type="match status" value="1"/>
</dbReference>
<proteinExistence type="inferred from homology"/>
<evidence type="ECO:0000256" key="6">
    <source>
        <dbReference type="ARBA" id="ARBA00022989"/>
    </source>
</evidence>
<gene>
    <name evidence="12" type="ORF">SARC_03290</name>
</gene>
<dbReference type="SUPFAM" id="SSF103506">
    <property type="entry name" value="Mitochondrial carrier"/>
    <property type="match status" value="2"/>
</dbReference>
<dbReference type="GO" id="GO:0090149">
    <property type="term" value="P:mitochondrial membrane fission"/>
    <property type="evidence" value="ECO:0007669"/>
    <property type="project" value="InterPro"/>
</dbReference>
<evidence type="ECO:0000256" key="7">
    <source>
        <dbReference type="ARBA" id="ARBA00023128"/>
    </source>
</evidence>
<dbReference type="InterPro" id="IPR023395">
    <property type="entry name" value="MCP_dom_sf"/>
</dbReference>
<keyword evidence="7" id="KW-0496">Mitochondrion</keyword>
<accession>A0A0L0G629</accession>
<evidence type="ECO:0000256" key="1">
    <source>
        <dbReference type="ARBA" id="ARBA00004374"/>
    </source>
</evidence>
<dbReference type="RefSeq" id="XP_014158387.1">
    <property type="nucleotide sequence ID" value="XM_014302912.1"/>
</dbReference>
<keyword evidence="8 9" id="KW-0472">Membrane</keyword>
<dbReference type="InterPro" id="IPR018108">
    <property type="entry name" value="MCP_transmembrane"/>
</dbReference>
<dbReference type="AlphaFoldDB" id="A0A0L0G629"/>
<protein>
    <submittedName>
        <fullName evidence="12">Uncharacterized protein</fullName>
    </submittedName>
</protein>
<dbReference type="EMBL" id="KQ241761">
    <property type="protein sequence ID" value="KNC84485.1"/>
    <property type="molecule type" value="Genomic_DNA"/>
</dbReference>
<evidence type="ECO:0000256" key="10">
    <source>
        <dbReference type="RuleBase" id="RU000488"/>
    </source>
</evidence>
<sequence length="500" mass="54208">MTTPTVSTARIQRLLGFSIGLVSISAEPVLSHPFIVCRLQRQMHTVAPLGSARKDPLRMLRCDRVLGHMDGVLDKYGLWALYQGFGTFITMNTLSTVAYLTVRGTLQGIFGDPLGTEDENDLERSYTNEGVPYAAVLSTLLQRSLSAMATLPFYAATIVCLVRDCTHSLPAPQHMSMWCTLFRQVPSAVVGNCRGVATVAVAVAGTGVGGRVGMIPLYRLALPFALTVLVNDTFEEFFTFASFTHLMGMVLGDSAETDKPSTGGSLNSTDGTGMRVGRTHNVTDPPITHLDNESWDDFSVTQAHSTLGERPHTPVNGFFNGGAHGIATGDEPRGGGGAYQDDLPSHTSADVEKDTQGDKPVGTEALLAFVPDLLSTFVGSLTSEFLTYPLWVVLNRLIVQGNGCLIVDTISGRGLVPVDFNYTGYWNCVSTIWSEEGIFGFYRGFSAFTYQYGAHLILLKITISAYKYFSDVFVPPPPPQQPENRGPQRSANPAPWRDSV</sequence>
<keyword evidence="2 10" id="KW-0813">Transport</keyword>
<dbReference type="Pfam" id="PF00153">
    <property type="entry name" value="Mito_carr"/>
    <property type="match status" value="1"/>
</dbReference>
<keyword evidence="3 9" id="KW-0812">Transmembrane</keyword>
<comment type="similarity">
    <text evidence="10">Belongs to the mitochondrial carrier (TC 2.A.29) family.</text>
</comment>
<evidence type="ECO:0000256" key="2">
    <source>
        <dbReference type="ARBA" id="ARBA00022448"/>
    </source>
</evidence>
<organism evidence="12 13">
    <name type="scientific">Sphaeroforma arctica JP610</name>
    <dbReference type="NCBI Taxonomy" id="667725"/>
    <lineage>
        <taxon>Eukaryota</taxon>
        <taxon>Ichthyosporea</taxon>
        <taxon>Ichthyophonida</taxon>
        <taxon>Sphaeroforma</taxon>
    </lineage>
</organism>
<dbReference type="PROSITE" id="PS50920">
    <property type="entry name" value="SOLCAR"/>
    <property type="match status" value="1"/>
</dbReference>
<keyword evidence="5" id="KW-1000">Mitochondrion outer membrane</keyword>
<evidence type="ECO:0000256" key="3">
    <source>
        <dbReference type="ARBA" id="ARBA00022692"/>
    </source>
</evidence>
<dbReference type="GO" id="GO:0005741">
    <property type="term" value="C:mitochondrial outer membrane"/>
    <property type="evidence" value="ECO:0007669"/>
    <property type="project" value="UniProtKB-SubCell"/>
</dbReference>
<dbReference type="InterPro" id="IPR039158">
    <property type="entry name" value="SLC25A46"/>
</dbReference>
<feature type="region of interest" description="Disordered" evidence="11">
    <location>
        <begin position="255"/>
        <end position="277"/>
    </location>
</feature>
<evidence type="ECO:0000256" key="11">
    <source>
        <dbReference type="SAM" id="MobiDB-lite"/>
    </source>
</evidence>
<keyword evidence="6" id="KW-1133">Transmembrane helix</keyword>
<dbReference type="GeneID" id="25903794"/>
<evidence type="ECO:0000256" key="8">
    <source>
        <dbReference type="ARBA" id="ARBA00023136"/>
    </source>
</evidence>
<feature type="region of interest" description="Disordered" evidence="11">
    <location>
        <begin position="476"/>
        <end position="500"/>
    </location>
</feature>
<dbReference type="OrthoDB" id="2403262at2759"/>
<evidence type="ECO:0000313" key="13">
    <source>
        <dbReference type="Proteomes" id="UP000054560"/>
    </source>
</evidence>
<comment type="subcellular location">
    <subcellularLocation>
        <location evidence="1">Mitochondrion outer membrane</location>
        <topology evidence="1">Multi-pass membrane protein</topology>
    </subcellularLocation>
</comment>
<evidence type="ECO:0000256" key="4">
    <source>
        <dbReference type="ARBA" id="ARBA00022737"/>
    </source>
</evidence>
<keyword evidence="13" id="KW-1185">Reference proteome</keyword>
<name>A0A0L0G629_9EUKA</name>